<dbReference type="PANTHER" id="PTHR12991:SF10">
    <property type="entry name" value="GATOR COMPLEX PROTEIN NPRL2"/>
    <property type="match status" value="1"/>
</dbReference>
<evidence type="ECO:0000313" key="3">
    <source>
        <dbReference type="Proteomes" id="UP000694865"/>
    </source>
</evidence>
<evidence type="ECO:0000313" key="4">
    <source>
        <dbReference type="RefSeq" id="XP_002738243.1"/>
    </source>
</evidence>
<accession>A0ABM0GVJ3</accession>
<protein>
    <submittedName>
        <fullName evidence="4">Nitrogen permease regulator 2-like protein-like</fullName>
    </submittedName>
</protein>
<dbReference type="Proteomes" id="UP000694865">
    <property type="component" value="Unplaced"/>
</dbReference>
<dbReference type="RefSeq" id="XP_002738243.1">
    <property type="nucleotide sequence ID" value="XM_002738197.2"/>
</dbReference>
<gene>
    <name evidence="4" type="primary">LOC100377135</name>
</gene>
<comment type="similarity">
    <text evidence="1">Belongs to the NPR2 family.</text>
</comment>
<keyword evidence="2" id="KW-1133">Transmembrane helix</keyword>
<keyword evidence="3" id="KW-1185">Reference proteome</keyword>
<name>A0ABM0GVJ3_SACKO</name>
<feature type="transmembrane region" description="Helical" evidence="2">
    <location>
        <begin position="231"/>
        <end position="250"/>
    </location>
</feature>
<proteinExistence type="inferred from homology"/>
<organism evidence="3 4">
    <name type="scientific">Saccoglossus kowalevskii</name>
    <name type="common">Acorn worm</name>
    <dbReference type="NCBI Taxonomy" id="10224"/>
    <lineage>
        <taxon>Eukaryota</taxon>
        <taxon>Metazoa</taxon>
        <taxon>Hemichordata</taxon>
        <taxon>Enteropneusta</taxon>
        <taxon>Harrimaniidae</taxon>
        <taxon>Saccoglossus</taxon>
    </lineage>
</organism>
<evidence type="ECO:0000256" key="2">
    <source>
        <dbReference type="SAM" id="Phobius"/>
    </source>
</evidence>
<keyword evidence="2" id="KW-0812">Transmembrane</keyword>
<keyword evidence="2" id="KW-0472">Membrane</keyword>
<reference evidence="4" key="1">
    <citation type="submission" date="2025-08" db="UniProtKB">
        <authorList>
            <consortium name="RefSeq"/>
        </authorList>
    </citation>
    <scope>IDENTIFICATION</scope>
    <source>
        <tissue evidence="4">Testes</tissue>
    </source>
</reference>
<evidence type="ECO:0000256" key="1">
    <source>
        <dbReference type="ARBA" id="ARBA00008433"/>
    </source>
</evidence>
<dbReference type="Pfam" id="PF06218">
    <property type="entry name" value="NPR2"/>
    <property type="match status" value="2"/>
</dbReference>
<dbReference type="PANTHER" id="PTHR12991">
    <property type="entry name" value="NITROGEN PERMEASE REGULATOR 2/TUMOR SUPPRESSOR CANDIDATE 4"/>
    <property type="match status" value="1"/>
</dbReference>
<dbReference type="InterPro" id="IPR009348">
    <property type="entry name" value="NPR2-like"/>
</dbReference>
<dbReference type="GeneID" id="100377135"/>
<sequence length="391" mass="44402">MAGKDNKIKCIFFSEFHPVAGPKITYQVDSEPGDYISKEMFDIFHVYIITKPQLQNKLITVNALGHKIMGCSVGIENAKYSRNALLFNLCFVFDSLSNTTPYEPVVKKLASYLIAMELENGFISNEDSKSALPDILSKLLVQMNTYGKCSIQVNESNTIHLKTVSTAIDPPAVLGHHVPMFLVDKHSFNISQWDLTTQQLLPYIDGFNHVQLIAAEADVDLHLARMCMQNLLYLGIITLVPIFQFSNVYIPTPDINKLMNDTTLKHQCIRYVAKPGHEIPRFSEVFKLYCGLAPGITVKDFCARHNPHSLNVDHRKLIQFGVMKGLIRRLQKYPIRLPSTPSGYHSDNLKSLNKLLQGYNNYDEICCKEGMSHQELEEKIENDPHIVICWK</sequence>